<name>A0A3D8S2D0_9HELO</name>
<protein>
    <submittedName>
        <fullName evidence="3">Uncharacterized protein</fullName>
    </submittedName>
</protein>
<keyword evidence="1" id="KW-1133">Transmembrane helix</keyword>
<evidence type="ECO:0000313" key="3">
    <source>
        <dbReference type="EMBL" id="RDW80439.1"/>
    </source>
</evidence>
<keyword evidence="2" id="KW-0732">Signal</keyword>
<accession>A0A3D8S2D0</accession>
<dbReference type="OrthoDB" id="2596908at2759"/>
<gene>
    <name evidence="3" type="ORF">BP5796_05137</name>
</gene>
<organism evidence="3 4">
    <name type="scientific">Coleophoma crateriformis</name>
    <dbReference type="NCBI Taxonomy" id="565419"/>
    <lineage>
        <taxon>Eukaryota</taxon>
        <taxon>Fungi</taxon>
        <taxon>Dikarya</taxon>
        <taxon>Ascomycota</taxon>
        <taxon>Pezizomycotina</taxon>
        <taxon>Leotiomycetes</taxon>
        <taxon>Helotiales</taxon>
        <taxon>Dermateaceae</taxon>
        <taxon>Coleophoma</taxon>
    </lineage>
</organism>
<keyword evidence="1" id="KW-0812">Transmembrane</keyword>
<feature type="chain" id="PRO_5017762094" evidence="2">
    <location>
        <begin position="19"/>
        <end position="323"/>
    </location>
</feature>
<dbReference type="AlphaFoldDB" id="A0A3D8S2D0"/>
<dbReference type="Proteomes" id="UP000256328">
    <property type="component" value="Unassembled WGS sequence"/>
</dbReference>
<feature type="transmembrane region" description="Helical" evidence="1">
    <location>
        <begin position="274"/>
        <end position="299"/>
    </location>
</feature>
<keyword evidence="1" id="KW-0472">Membrane</keyword>
<evidence type="ECO:0000313" key="4">
    <source>
        <dbReference type="Proteomes" id="UP000256328"/>
    </source>
</evidence>
<comment type="caution">
    <text evidence="3">The sequence shown here is derived from an EMBL/GenBank/DDBJ whole genome shotgun (WGS) entry which is preliminary data.</text>
</comment>
<proteinExistence type="predicted"/>
<sequence length="323" mass="34017">MWGAAVAVSILLAGQVSAGALNHGGVLVRKEEGSMEGVMKRYVDAVVEPVGEKKMVKRAMNVTQWDTETQAACTSALALMNGNASNPSGMAACYNIPSLDSTTGVFEADLRLYMIQAPNGDFANIPTDSVMVGLNYAGATVSAVNMAQLQRRGDTSLISWPRDEQGNLKRAVEPIQSQVYTFVGQINKAQLTTGMSNSTLEQLVTPTVTLTGTTNGKAVNTTLSSSEASFVYGVFSRAVSDGTTFSKSQAAIAPIQTLITAPDAPFVLPGTAILIAPVGGIITAVWTVLFCGAIGYGTFGRMQFADQFRRRSAIAAKGNQSRI</sequence>
<evidence type="ECO:0000256" key="2">
    <source>
        <dbReference type="SAM" id="SignalP"/>
    </source>
</evidence>
<evidence type="ECO:0000256" key="1">
    <source>
        <dbReference type="SAM" id="Phobius"/>
    </source>
</evidence>
<dbReference type="EMBL" id="PDLN01000007">
    <property type="protein sequence ID" value="RDW80439.1"/>
    <property type="molecule type" value="Genomic_DNA"/>
</dbReference>
<feature type="signal peptide" evidence="2">
    <location>
        <begin position="1"/>
        <end position="18"/>
    </location>
</feature>
<reference evidence="3 4" key="1">
    <citation type="journal article" date="2018" name="IMA Fungus">
        <title>IMA Genome-F 9: Draft genome sequence of Annulohypoxylon stygium, Aspergillus mulundensis, Berkeleyomyces basicola (syn. Thielaviopsis basicola), Ceratocystis smalleyi, two Cercospora beticola strains, Coleophoma cylindrospora, Fusarium fracticaudum, Phialophora cf. hyalina, and Morchella septimelata.</title>
        <authorList>
            <person name="Wingfield B.D."/>
            <person name="Bills G.F."/>
            <person name="Dong Y."/>
            <person name="Huang W."/>
            <person name="Nel W.J."/>
            <person name="Swalarsk-Parry B.S."/>
            <person name="Vaghefi N."/>
            <person name="Wilken P.M."/>
            <person name="An Z."/>
            <person name="de Beer Z.W."/>
            <person name="De Vos L."/>
            <person name="Chen L."/>
            <person name="Duong T.A."/>
            <person name="Gao Y."/>
            <person name="Hammerbacher A."/>
            <person name="Kikkert J.R."/>
            <person name="Li Y."/>
            <person name="Li H."/>
            <person name="Li K."/>
            <person name="Li Q."/>
            <person name="Liu X."/>
            <person name="Ma X."/>
            <person name="Naidoo K."/>
            <person name="Pethybridge S.J."/>
            <person name="Sun J."/>
            <person name="Steenkamp E.T."/>
            <person name="van der Nest M.A."/>
            <person name="van Wyk S."/>
            <person name="Wingfield M.J."/>
            <person name="Xiong C."/>
            <person name="Yue Q."/>
            <person name="Zhang X."/>
        </authorList>
    </citation>
    <scope>NUCLEOTIDE SEQUENCE [LARGE SCALE GENOMIC DNA]</scope>
    <source>
        <strain evidence="3 4">BP5796</strain>
    </source>
</reference>
<keyword evidence="4" id="KW-1185">Reference proteome</keyword>